<protein>
    <submittedName>
        <fullName evidence="2">Putative signal transduction protein</fullName>
    </submittedName>
</protein>
<dbReference type="Pfam" id="PF00563">
    <property type="entry name" value="EAL"/>
    <property type="match status" value="1"/>
</dbReference>
<feature type="domain" description="HDOD" evidence="1">
    <location>
        <begin position="202"/>
        <end position="395"/>
    </location>
</feature>
<dbReference type="InterPro" id="IPR035919">
    <property type="entry name" value="EAL_sf"/>
</dbReference>
<evidence type="ECO:0000259" key="1">
    <source>
        <dbReference type="PROSITE" id="PS51833"/>
    </source>
</evidence>
<proteinExistence type="predicted"/>
<dbReference type="InterPro" id="IPR001633">
    <property type="entry name" value="EAL_dom"/>
</dbReference>
<dbReference type="SMART" id="SM00052">
    <property type="entry name" value="EAL"/>
    <property type="match status" value="1"/>
</dbReference>
<reference evidence="2 3" key="1">
    <citation type="submission" date="2017-07" db="EMBL/GenBank/DDBJ databases">
        <title>Complete genome sequence of Oryzomicrobium terrae TPP412.</title>
        <authorList>
            <person name="Chiu L.-W."/>
            <person name="Lo K.-J."/>
            <person name="Tsai Y.-M."/>
            <person name="Lin S.-S."/>
            <person name="Kuo C.-H."/>
            <person name="Liu C.-T."/>
        </authorList>
    </citation>
    <scope>NUCLEOTIDE SEQUENCE [LARGE SCALE GENOMIC DNA]</scope>
    <source>
        <strain evidence="2 3">TPP412</strain>
    </source>
</reference>
<dbReference type="InterPro" id="IPR052340">
    <property type="entry name" value="RNase_Y/CdgJ"/>
</dbReference>
<dbReference type="RefSeq" id="WP_054621182.1">
    <property type="nucleotide sequence ID" value="NZ_CP022579.1"/>
</dbReference>
<dbReference type="PIRSF" id="PIRSF003180">
    <property type="entry name" value="DiGMPpdiest_YuxH"/>
    <property type="match status" value="1"/>
</dbReference>
<dbReference type="EMBL" id="CP022579">
    <property type="protein sequence ID" value="QEL65743.1"/>
    <property type="molecule type" value="Genomic_DNA"/>
</dbReference>
<dbReference type="SUPFAM" id="SSF109604">
    <property type="entry name" value="HD-domain/PDEase-like"/>
    <property type="match status" value="1"/>
</dbReference>
<dbReference type="Gene3D" id="3.20.20.450">
    <property type="entry name" value="EAL domain"/>
    <property type="match status" value="1"/>
</dbReference>
<dbReference type="Gene3D" id="1.10.3210.10">
    <property type="entry name" value="Hypothetical protein af1432"/>
    <property type="match status" value="1"/>
</dbReference>
<keyword evidence="3" id="KW-1185">Reference proteome</keyword>
<evidence type="ECO:0000313" key="3">
    <source>
        <dbReference type="Proteomes" id="UP000323671"/>
    </source>
</evidence>
<dbReference type="Pfam" id="PF08668">
    <property type="entry name" value="HDOD"/>
    <property type="match status" value="1"/>
</dbReference>
<dbReference type="InterPro" id="IPR013976">
    <property type="entry name" value="HDOD"/>
</dbReference>
<accession>A0A5C1EA30</accession>
<dbReference type="InterPro" id="IPR014408">
    <property type="entry name" value="dGMP_Pdiesterase_EAL/HD-GYP"/>
</dbReference>
<dbReference type="AlphaFoldDB" id="A0A5C1EA30"/>
<dbReference type="Proteomes" id="UP000323671">
    <property type="component" value="Chromosome"/>
</dbReference>
<dbReference type="KEGG" id="otr:OTERR_22670"/>
<evidence type="ECO:0000313" key="2">
    <source>
        <dbReference type="EMBL" id="QEL65743.1"/>
    </source>
</evidence>
<sequence length="420" mass="45596">MSTHPFYLARQPILDRDQQVQAYELLFRTSETNSATIDDDGQATATVLANAFGELSLSDVVGPYKAYINVPADFLMQDSLEFLPGPKVVLELPADALPDADLIARCRALKAKGFTLAAGNVASLDPARLPLLQEVDILKVDHQLLNNQELFVLFCHLKPLGRELLAEKIEDMEQLEHCQDLGFTLFQGYYFARPTLIAGKKLERSSLALVKLIGLLMEDAETSVLETTFKQEPGLTLNLLRLVNSVASGLAVRVGSVRHAITLMGRQKLLRWLQLLLYCQNGSPDAPPSPLLLTAATRGRLLELIQLRLTPRHRDAADRAFMTGILSLLPAALGVPMDELLAPLPLAAEVRQALLEGKGELGRLLGLAEEMERSVARDGHGGSAEPEALAQLAGLPLQALNACLAEALGWANSLAQEVAA</sequence>
<dbReference type="PANTHER" id="PTHR33525:SF4">
    <property type="entry name" value="CYCLIC DI-GMP PHOSPHODIESTERASE CDGJ"/>
    <property type="match status" value="1"/>
</dbReference>
<dbReference type="PANTHER" id="PTHR33525">
    <property type="match status" value="1"/>
</dbReference>
<organism evidence="2 3">
    <name type="scientific">Oryzomicrobium terrae</name>
    <dbReference type="NCBI Taxonomy" id="1735038"/>
    <lineage>
        <taxon>Bacteria</taxon>
        <taxon>Pseudomonadati</taxon>
        <taxon>Pseudomonadota</taxon>
        <taxon>Betaproteobacteria</taxon>
        <taxon>Rhodocyclales</taxon>
        <taxon>Rhodocyclaceae</taxon>
        <taxon>Oryzomicrobium</taxon>
    </lineage>
</organism>
<name>A0A5C1EA30_9RHOO</name>
<gene>
    <name evidence="2" type="ORF">OTERR_22670</name>
</gene>
<dbReference type="PROSITE" id="PS51833">
    <property type="entry name" value="HDOD"/>
    <property type="match status" value="1"/>
</dbReference>
<dbReference type="SUPFAM" id="SSF141868">
    <property type="entry name" value="EAL domain-like"/>
    <property type="match status" value="1"/>
</dbReference>